<dbReference type="InterPro" id="IPR047262">
    <property type="entry name" value="PRX-like1"/>
</dbReference>
<feature type="signal peptide" evidence="1">
    <location>
        <begin position="1"/>
        <end position="29"/>
    </location>
</feature>
<name>A0ABW5IJ54_9BACT</name>
<gene>
    <name evidence="3" type="ORF">ACFSRY_05255</name>
</gene>
<dbReference type="EMBL" id="JBHULU010000006">
    <property type="protein sequence ID" value="MFD2513264.1"/>
    <property type="molecule type" value="Genomic_DNA"/>
</dbReference>
<evidence type="ECO:0000256" key="1">
    <source>
        <dbReference type="SAM" id="SignalP"/>
    </source>
</evidence>
<dbReference type="InterPro" id="IPR000866">
    <property type="entry name" value="AhpC/TSA"/>
</dbReference>
<dbReference type="RefSeq" id="WP_377503763.1">
    <property type="nucleotide sequence ID" value="NZ_JBHULU010000006.1"/>
</dbReference>
<evidence type="ECO:0000313" key="3">
    <source>
        <dbReference type="EMBL" id="MFD2513264.1"/>
    </source>
</evidence>
<dbReference type="Proteomes" id="UP001597544">
    <property type="component" value="Unassembled WGS sequence"/>
</dbReference>
<dbReference type="PANTHER" id="PTHR43640:SF1">
    <property type="entry name" value="THIOREDOXIN-DEPENDENT PEROXIREDOXIN"/>
    <property type="match status" value="1"/>
</dbReference>
<keyword evidence="4" id="KW-1185">Reference proteome</keyword>
<dbReference type="Pfam" id="PF00578">
    <property type="entry name" value="AhpC-TSA"/>
    <property type="match status" value="1"/>
</dbReference>
<dbReference type="PANTHER" id="PTHR43640">
    <property type="entry name" value="OS07G0260300 PROTEIN"/>
    <property type="match status" value="1"/>
</dbReference>
<keyword evidence="1" id="KW-0732">Signal</keyword>
<dbReference type="CDD" id="cd02969">
    <property type="entry name" value="PRX_like1"/>
    <property type="match status" value="1"/>
</dbReference>
<proteinExistence type="predicted"/>
<dbReference type="PROSITE" id="PS51352">
    <property type="entry name" value="THIOREDOXIN_2"/>
    <property type="match status" value="1"/>
</dbReference>
<evidence type="ECO:0000313" key="4">
    <source>
        <dbReference type="Proteomes" id="UP001597544"/>
    </source>
</evidence>
<dbReference type="Gene3D" id="3.40.30.10">
    <property type="entry name" value="Glutaredoxin"/>
    <property type="match status" value="1"/>
</dbReference>
<protein>
    <submittedName>
        <fullName evidence="3">Thioredoxin family protein</fullName>
    </submittedName>
</protein>
<accession>A0ABW5IJ54</accession>
<dbReference type="PROSITE" id="PS51257">
    <property type="entry name" value="PROKAR_LIPOPROTEIN"/>
    <property type="match status" value="1"/>
</dbReference>
<sequence length="214" mass="24023">MRKINFLVLYTCCLLLLGCDQGSATTAEAVTDTGYQVGDTATDFRLKNVDGKMVSMADYKDAKGFIVTFTCNTCPYSVAYEDRIIALHNKYAPQGYPVIAINPNDVNESRKDSYAHMQQRAKEKNFPFPYLHDETQETAKAYGATRTPHLYIVEKQQNGEFEVAYIGTIDDNYRAPEKVQKRYAEAALAELVANKTVSQANTKAIGCTIKWRES</sequence>
<reference evidence="4" key="1">
    <citation type="journal article" date="2019" name="Int. J. Syst. Evol. Microbiol.">
        <title>The Global Catalogue of Microorganisms (GCM) 10K type strain sequencing project: providing services to taxonomists for standard genome sequencing and annotation.</title>
        <authorList>
            <consortium name="The Broad Institute Genomics Platform"/>
            <consortium name="The Broad Institute Genome Sequencing Center for Infectious Disease"/>
            <person name="Wu L."/>
            <person name="Ma J."/>
        </authorList>
    </citation>
    <scope>NUCLEOTIDE SEQUENCE [LARGE SCALE GENOMIC DNA]</scope>
    <source>
        <strain evidence="4">KCTC 42498</strain>
    </source>
</reference>
<dbReference type="SUPFAM" id="SSF52833">
    <property type="entry name" value="Thioredoxin-like"/>
    <property type="match status" value="1"/>
</dbReference>
<evidence type="ECO:0000259" key="2">
    <source>
        <dbReference type="PROSITE" id="PS51352"/>
    </source>
</evidence>
<feature type="chain" id="PRO_5045733448" evidence="1">
    <location>
        <begin position="30"/>
        <end position="214"/>
    </location>
</feature>
<feature type="domain" description="Thioredoxin" evidence="2">
    <location>
        <begin position="35"/>
        <end position="189"/>
    </location>
</feature>
<dbReference type="InterPro" id="IPR013766">
    <property type="entry name" value="Thioredoxin_domain"/>
</dbReference>
<dbReference type="InterPro" id="IPR036249">
    <property type="entry name" value="Thioredoxin-like_sf"/>
</dbReference>
<organism evidence="3 4">
    <name type="scientific">Pontibacter locisalis</name>
    <dbReference type="NCBI Taxonomy" id="1719035"/>
    <lineage>
        <taxon>Bacteria</taxon>
        <taxon>Pseudomonadati</taxon>
        <taxon>Bacteroidota</taxon>
        <taxon>Cytophagia</taxon>
        <taxon>Cytophagales</taxon>
        <taxon>Hymenobacteraceae</taxon>
        <taxon>Pontibacter</taxon>
    </lineage>
</organism>
<comment type="caution">
    <text evidence="3">The sequence shown here is derived from an EMBL/GenBank/DDBJ whole genome shotgun (WGS) entry which is preliminary data.</text>
</comment>